<dbReference type="Gene3D" id="3.40.30.10">
    <property type="entry name" value="Glutaredoxin"/>
    <property type="match status" value="1"/>
</dbReference>
<comment type="catalytic activity">
    <reaction evidence="16">
        <text>prostaglandin H2 = prostaglandin E2</text>
        <dbReference type="Rhea" id="RHEA:12893"/>
        <dbReference type="ChEBI" id="CHEBI:57405"/>
        <dbReference type="ChEBI" id="CHEBI:606564"/>
        <dbReference type="EC" id="5.3.99.3"/>
    </reaction>
    <physiologicalReaction direction="left-to-right" evidence="16">
        <dbReference type="Rhea" id="RHEA:12894"/>
    </physiologicalReaction>
</comment>
<dbReference type="InterPro" id="IPR004045">
    <property type="entry name" value="Glutathione_S-Trfase_N"/>
</dbReference>
<evidence type="ECO:0000256" key="9">
    <source>
        <dbReference type="ARBA" id="ARBA00022832"/>
    </source>
</evidence>
<proteinExistence type="inferred from homology"/>
<comment type="caution">
    <text evidence="21">The sequence shown here is derived from an EMBL/GenBank/DDBJ whole genome shotgun (WGS) entry which is preliminary data.</text>
</comment>
<keyword evidence="5" id="KW-0644">Prostaglandin metabolism</keyword>
<dbReference type="SFLD" id="SFLDG01182">
    <property type="entry name" value="Prostaglandin_E_synthase_like"/>
    <property type="match status" value="1"/>
</dbReference>
<evidence type="ECO:0000256" key="6">
    <source>
        <dbReference type="ARBA" id="ARBA00022516"/>
    </source>
</evidence>
<organism evidence="21 22">
    <name type="scientific">Toxoplasma gondii GAB2-2007-GAL-DOM2</name>
    <dbReference type="NCBI Taxonomy" id="1130820"/>
    <lineage>
        <taxon>Eukaryota</taxon>
        <taxon>Sar</taxon>
        <taxon>Alveolata</taxon>
        <taxon>Apicomplexa</taxon>
        <taxon>Conoidasida</taxon>
        <taxon>Coccidia</taxon>
        <taxon>Eucoccidiorida</taxon>
        <taxon>Eimeriorina</taxon>
        <taxon>Sarcocystidae</taxon>
        <taxon>Toxoplasma</taxon>
    </lineage>
</organism>
<feature type="region of interest" description="Disordered" evidence="19">
    <location>
        <begin position="206"/>
        <end position="225"/>
    </location>
</feature>
<dbReference type="CDD" id="cd03197">
    <property type="entry name" value="GST_C_mPGES2"/>
    <property type="match status" value="1"/>
</dbReference>
<evidence type="ECO:0000256" key="5">
    <source>
        <dbReference type="ARBA" id="ARBA00022501"/>
    </source>
</evidence>
<dbReference type="InterPro" id="IPR036282">
    <property type="entry name" value="Glutathione-S-Trfase_C_sf"/>
</dbReference>
<sequence length="540" mass="57981">MWIPAVSAAAHTCGGQLAPASSSRPTDRQRPAVLSLQSPLSSSSLDSRLLPQPPLSSSFSSHRASSAPSSTFAARVLSTERNQLSSVSSVLLKSRAIRKSQPRSLHLASGCSLRHEIAACRTQPEGCETFPPVSSADASPVVASFPRESTQAAPGGRGEGIGLPPPPPAAFPSASKPPEPVVVSTASDAAPLIRFLLSSSSLPSLGASGDKDDEASGGQTLQLSPRFLPRDLQLPRVESEATQETADGSESNCSVYLLQFESCPFCRKVRACLDFLNIPYTLVEVEPLLKKELKPFGYSKVPLLVIARSSSPTSSSFSPPPSSSSAEAAAQLARWAAEDAGKPVEERRLFALADSKAIAHALMESRGNSTGAEGAENRRQREVQWLVWTDQVLVQLIVMNVYRTMQESLETFSYLLTHPSFSYFQQLSGRWTGSVVMRLVAGQRKKRYAVDDVRQALYEALDDFRRAFEESGSPFFGGAEPDEVDLAVFGILNSTEGCSVEKDILQNSSIVPWLTRMRQAVGPSKAFNHISRGPSSAASS</sequence>
<evidence type="ECO:0000256" key="7">
    <source>
        <dbReference type="ARBA" id="ARBA00022585"/>
    </source>
</evidence>
<evidence type="ECO:0000313" key="22">
    <source>
        <dbReference type="Proteomes" id="UP000028837"/>
    </source>
</evidence>
<dbReference type="AlphaFoldDB" id="A0A086JJA2"/>
<dbReference type="EC" id="5.3.99.3" evidence="3"/>
<evidence type="ECO:0000256" key="17">
    <source>
        <dbReference type="ARBA" id="ARBA00031041"/>
    </source>
</evidence>
<keyword evidence="7" id="KW-0643">Prostaglandin biosynthesis</keyword>
<comment type="subcellular location">
    <subcellularLocation>
        <location evidence="18">Endomembrane system</location>
        <topology evidence="18">Single-pass membrane protein</topology>
    </subcellularLocation>
</comment>
<dbReference type="InterPro" id="IPR040079">
    <property type="entry name" value="Glutathione_S-Trfase"/>
</dbReference>
<dbReference type="InterPro" id="IPR034334">
    <property type="entry name" value="PGES2"/>
</dbReference>
<name>A0A086JJA2_TOXGO</name>
<reference evidence="21 22" key="1">
    <citation type="submission" date="2014-02" db="EMBL/GenBank/DDBJ databases">
        <authorList>
            <person name="Sibley D."/>
            <person name="Venepally P."/>
            <person name="Karamycheva S."/>
            <person name="Hadjithomas M."/>
            <person name="Khan A."/>
            <person name="Brunk B."/>
            <person name="Roos D."/>
            <person name="Caler E."/>
            <person name="Lorenzi H."/>
        </authorList>
    </citation>
    <scope>NUCLEOTIDE SEQUENCE [LARGE SCALE GENOMIC DNA]</scope>
    <source>
        <strain evidence="21 22">GAB2-2007-GAL-DOM2</strain>
    </source>
</reference>
<evidence type="ECO:0000256" key="16">
    <source>
        <dbReference type="ARBA" id="ARBA00023931"/>
    </source>
</evidence>
<evidence type="ECO:0000256" key="11">
    <source>
        <dbReference type="ARBA" id="ARBA00023098"/>
    </source>
</evidence>
<feature type="region of interest" description="Disordered" evidence="19">
    <location>
        <begin position="14"/>
        <end position="65"/>
    </location>
</feature>
<evidence type="ECO:0000256" key="1">
    <source>
        <dbReference type="ARBA" id="ARBA00004702"/>
    </source>
</evidence>
<evidence type="ECO:0000259" key="20">
    <source>
        <dbReference type="Pfam" id="PF13417"/>
    </source>
</evidence>
<feature type="region of interest" description="Disordered" evidence="19">
    <location>
        <begin position="147"/>
        <end position="178"/>
    </location>
</feature>
<evidence type="ECO:0000256" key="13">
    <source>
        <dbReference type="ARBA" id="ARBA00023160"/>
    </source>
</evidence>
<dbReference type="Proteomes" id="UP000028837">
    <property type="component" value="Unassembled WGS sequence"/>
</dbReference>
<evidence type="ECO:0000256" key="2">
    <source>
        <dbReference type="ARBA" id="ARBA00007409"/>
    </source>
</evidence>
<dbReference type="EMBL" id="AHZU02001449">
    <property type="protein sequence ID" value="KFG32220.1"/>
    <property type="molecule type" value="Genomic_DNA"/>
</dbReference>
<protein>
    <recommendedName>
        <fullName evidence="4">Prostaglandin E synthase 2</fullName>
        <ecNumber evidence="3">5.3.99.3</ecNumber>
    </recommendedName>
    <alternativeName>
        <fullName evidence="17">Microsomal prostaglandin E synthase 2</fullName>
    </alternativeName>
</protein>
<dbReference type="PROSITE" id="PS51354">
    <property type="entry name" value="GLUTAREDOXIN_2"/>
    <property type="match status" value="1"/>
</dbReference>
<dbReference type="PANTHER" id="PTHR12782">
    <property type="entry name" value="MICROSOMAL PROSTAGLANDIN E SYNTHASE-2"/>
    <property type="match status" value="1"/>
</dbReference>
<evidence type="ECO:0000256" key="15">
    <source>
        <dbReference type="ARBA" id="ARBA00023930"/>
    </source>
</evidence>
<keyword evidence="8" id="KW-0812">Transmembrane</keyword>
<dbReference type="VEuPathDB" id="ToxoDB:TGDOM2_304660"/>
<keyword evidence="12" id="KW-0472">Membrane</keyword>
<evidence type="ECO:0000256" key="14">
    <source>
        <dbReference type="ARBA" id="ARBA00023235"/>
    </source>
</evidence>
<dbReference type="Gene3D" id="1.20.1050.10">
    <property type="match status" value="1"/>
</dbReference>
<dbReference type="PANTHER" id="PTHR12782:SF5">
    <property type="entry name" value="PROSTAGLANDIN E SYNTHASE 2"/>
    <property type="match status" value="1"/>
</dbReference>
<dbReference type="GO" id="GO:0012505">
    <property type="term" value="C:endomembrane system"/>
    <property type="evidence" value="ECO:0007669"/>
    <property type="project" value="UniProtKB-SubCell"/>
</dbReference>
<evidence type="ECO:0000313" key="21">
    <source>
        <dbReference type="EMBL" id="KFG32220.1"/>
    </source>
</evidence>
<evidence type="ECO:0000256" key="4">
    <source>
        <dbReference type="ARBA" id="ARBA00019474"/>
    </source>
</evidence>
<dbReference type="SFLD" id="SFLDS00019">
    <property type="entry name" value="Glutathione_Transferase_(cytos"/>
    <property type="match status" value="1"/>
</dbReference>
<keyword evidence="14 21" id="KW-0413">Isomerase</keyword>
<feature type="compositionally biased region" description="Low complexity" evidence="19">
    <location>
        <begin position="34"/>
        <end position="65"/>
    </location>
</feature>
<dbReference type="GO" id="GO:0036134">
    <property type="term" value="F:12-hydroxyheptadecatrienoic acid synthase activity"/>
    <property type="evidence" value="ECO:0007669"/>
    <property type="project" value="RHEA"/>
</dbReference>
<comment type="similarity">
    <text evidence="2">Belongs to the GST superfamily.</text>
</comment>
<comment type="catalytic activity">
    <reaction evidence="15">
        <text>prostaglandin H2 = (12S)-hydroxy-(5Z,8E,10E)-heptadecatrienoate + malonaldehyde</text>
        <dbReference type="Rhea" id="RHEA:48644"/>
        <dbReference type="ChEBI" id="CHEBI:57405"/>
        <dbReference type="ChEBI" id="CHEBI:90694"/>
        <dbReference type="ChEBI" id="CHEBI:566274"/>
    </reaction>
    <physiologicalReaction direction="left-to-right" evidence="15">
        <dbReference type="Rhea" id="RHEA:48645"/>
    </physiologicalReaction>
</comment>
<dbReference type="SUPFAM" id="SSF52833">
    <property type="entry name" value="Thioredoxin-like"/>
    <property type="match status" value="1"/>
</dbReference>
<evidence type="ECO:0000256" key="19">
    <source>
        <dbReference type="SAM" id="MobiDB-lite"/>
    </source>
</evidence>
<dbReference type="UniPathway" id="UPA00662"/>
<evidence type="ECO:0000256" key="12">
    <source>
        <dbReference type="ARBA" id="ARBA00023136"/>
    </source>
</evidence>
<keyword evidence="13" id="KW-0275">Fatty acid biosynthesis</keyword>
<comment type="pathway">
    <text evidence="1">Lipid metabolism; prostaglandin biosynthesis.</text>
</comment>
<dbReference type="GO" id="GO:0005739">
    <property type="term" value="C:mitochondrion"/>
    <property type="evidence" value="ECO:0007669"/>
    <property type="project" value="TreeGrafter"/>
</dbReference>
<dbReference type="SFLD" id="SFLDG01203">
    <property type="entry name" value="Prostaglandin_E_synthase_like1"/>
    <property type="match status" value="1"/>
</dbReference>
<dbReference type="SUPFAM" id="SSF47616">
    <property type="entry name" value="GST C-terminal domain-like"/>
    <property type="match status" value="1"/>
</dbReference>
<dbReference type="GO" id="GO:0001516">
    <property type="term" value="P:prostaglandin biosynthetic process"/>
    <property type="evidence" value="ECO:0007669"/>
    <property type="project" value="UniProtKB-UniPathway"/>
</dbReference>
<evidence type="ECO:0000256" key="10">
    <source>
        <dbReference type="ARBA" id="ARBA00022989"/>
    </source>
</evidence>
<dbReference type="InterPro" id="IPR034335">
    <property type="entry name" value="PGES2_C"/>
</dbReference>
<gene>
    <name evidence="21" type="ORF">TGDOM2_304660</name>
</gene>
<dbReference type="InterPro" id="IPR036249">
    <property type="entry name" value="Thioredoxin-like_sf"/>
</dbReference>
<keyword evidence="9" id="KW-0276">Fatty acid metabolism</keyword>
<evidence type="ECO:0000256" key="18">
    <source>
        <dbReference type="ARBA" id="ARBA00037847"/>
    </source>
</evidence>
<dbReference type="OrthoDB" id="423541at2759"/>
<accession>A0A086JJA2</accession>
<dbReference type="GO" id="GO:0050220">
    <property type="term" value="F:prostaglandin-E synthase activity"/>
    <property type="evidence" value="ECO:0007669"/>
    <property type="project" value="UniProtKB-EC"/>
</dbReference>
<keyword evidence="6" id="KW-0444">Lipid biosynthesis</keyword>
<keyword evidence="10" id="KW-1133">Transmembrane helix</keyword>
<feature type="compositionally biased region" description="Pro residues" evidence="19">
    <location>
        <begin position="163"/>
        <end position="178"/>
    </location>
</feature>
<evidence type="ECO:0000256" key="8">
    <source>
        <dbReference type="ARBA" id="ARBA00022692"/>
    </source>
</evidence>
<dbReference type="Pfam" id="PF13417">
    <property type="entry name" value="GST_N_3"/>
    <property type="match status" value="1"/>
</dbReference>
<evidence type="ECO:0000256" key="3">
    <source>
        <dbReference type="ARBA" id="ARBA00012203"/>
    </source>
</evidence>
<keyword evidence="11" id="KW-0443">Lipid metabolism</keyword>
<feature type="domain" description="GST N-terminal" evidence="20">
    <location>
        <begin position="257"/>
        <end position="305"/>
    </location>
</feature>